<reference evidence="2" key="1">
    <citation type="submission" date="2021-01" db="EMBL/GenBank/DDBJ databases">
        <authorList>
            <person name="Kaushik A."/>
        </authorList>
    </citation>
    <scope>NUCLEOTIDE SEQUENCE</scope>
    <source>
        <strain evidence="2">AG2-2IIIB</strain>
    </source>
</reference>
<evidence type="ECO:0000313" key="3">
    <source>
        <dbReference type="Proteomes" id="UP000663843"/>
    </source>
</evidence>
<evidence type="ECO:0000313" key="2">
    <source>
        <dbReference type="EMBL" id="CAE6529331.1"/>
    </source>
</evidence>
<name>A0A8H3DLQ8_9AGAM</name>
<dbReference type="AlphaFoldDB" id="A0A8H3DLQ8"/>
<proteinExistence type="predicted"/>
<dbReference type="EMBL" id="CAJMWT010007923">
    <property type="protein sequence ID" value="CAE6529331.1"/>
    <property type="molecule type" value="Genomic_DNA"/>
</dbReference>
<sequence>MPLDIFAASDTIISQYVSISGLALLLYDHVLTLPTEVELVWPAKMSLVKGAFLVNRYLCPLALAFVCAVNSGHWKNLDDKL</sequence>
<protein>
    <recommendedName>
        <fullName evidence="1">DUF6533 domain-containing protein</fullName>
    </recommendedName>
</protein>
<dbReference type="Proteomes" id="UP000663843">
    <property type="component" value="Unassembled WGS sequence"/>
</dbReference>
<evidence type="ECO:0000259" key="1">
    <source>
        <dbReference type="Pfam" id="PF20151"/>
    </source>
</evidence>
<organism evidence="2 3">
    <name type="scientific">Rhizoctonia solani</name>
    <dbReference type="NCBI Taxonomy" id="456999"/>
    <lineage>
        <taxon>Eukaryota</taxon>
        <taxon>Fungi</taxon>
        <taxon>Dikarya</taxon>
        <taxon>Basidiomycota</taxon>
        <taxon>Agaricomycotina</taxon>
        <taxon>Agaricomycetes</taxon>
        <taxon>Cantharellales</taxon>
        <taxon>Ceratobasidiaceae</taxon>
        <taxon>Rhizoctonia</taxon>
    </lineage>
</organism>
<dbReference type="InterPro" id="IPR045340">
    <property type="entry name" value="DUF6533"/>
</dbReference>
<gene>
    <name evidence="2" type="ORF">RDB_LOCUS176793</name>
</gene>
<dbReference type="Pfam" id="PF20151">
    <property type="entry name" value="DUF6533"/>
    <property type="match status" value="1"/>
</dbReference>
<feature type="domain" description="DUF6533" evidence="1">
    <location>
        <begin position="16"/>
        <end position="60"/>
    </location>
</feature>
<accession>A0A8H3DLQ8</accession>
<comment type="caution">
    <text evidence="2">The sequence shown here is derived from an EMBL/GenBank/DDBJ whole genome shotgun (WGS) entry which is preliminary data.</text>
</comment>